<dbReference type="EMBL" id="RHHR01000053">
    <property type="protein sequence ID" value="RNB67279.1"/>
    <property type="molecule type" value="Genomic_DNA"/>
</dbReference>
<dbReference type="Pfam" id="PF09826">
    <property type="entry name" value="Beta_propel"/>
    <property type="match status" value="1"/>
</dbReference>
<evidence type="ECO:0000256" key="1">
    <source>
        <dbReference type="SAM" id="SignalP"/>
    </source>
</evidence>
<dbReference type="RefSeq" id="WP_122911175.1">
    <property type="nucleotide sequence ID" value="NZ_CBCSBE010000039.1"/>
</dbReference>
<feature type="signal peptide" evidence="1">
    <location>
        <begin position="1"/>
        <end position="23"/>
    </location>
</feature>
<evidence type="ECO:0000313" key="2">
    <source>
        <dbReference type="EMBL" id="RNB67279.1"/>
    </source>
</evidence>
<dbReference type="InterPro" id="IPR019198">
    <property type="entry name" value="Beta_propeller_containing"/>
</dbReference>
<evidence type="ECO:0008006" key="4">
    <source>
        <dbReference type="Google" id="ProtNLM"/>
    </source>
</evidence>
<accession>A0A3M8BV47</accession>
<dbReference type="Proteomes" id="UP000282028">
    <property type="component" value="Unassembled WGS sequence"/>
</dbReference>
<reference evidence="2 3" key="1">
    <citation type="submission" date="2018-10" db="EMBL/GenBank/DDBJ databases">
        <title>Phylogenomics of Brevibacillus.</title>
        <authorList>
            <person name="Dunlap C."/>
        </authorList>
    </citation>
    <scope>NUCLEOTIDE SEQUENCE [LARGE SCALE GENOMIC DNA]</scope>
    <source>
        <strain evidence="2 3">JCM 12215</strain>
    </source>
</reference>
<proteinExistence type="predicted"/>
<organism evidence="2 3">
    <name type="scientific">Brevibacillus invocatus</name>
    <dbReference type="NCBI Taxonomy" id="173959"/>
    <lineage>
        <taxon>Bacteria</taxon>
        <taxon>Bacillati</taxon>
        <taxon>Bacillota</taxon>
        <taxon>Bacilli</taxon>
        <taxon>Bacillales</taxon>
        <taxon>Paenibacillaceae</taxon>
        <taxon>Brevibacillus</taxon>
    </lineage>
</organism>
<name>A0A3M8BV47_9BACL</name>
<gene>
    <name evidence="2" type="ORF">EDM52_22605</name>
</gene>
<dbReference type="PIRSF" id="PIRSF006425">
    <property type="entry name" value="UCP006425_WD40"/>
    <property type="match status" value="1"/>
</dbReference>
<dbReference type="InterPro" id="IPR014441">
    <property type="entry name" value="UCP006425_b-propeller"/>
</dbReference>
<dbReference type="OrthoDB" id="9778998at2"/>
<sequence length="658" mass="73392">MKKRFLWIVSSALALTTAFTVMASTWSVEPEVVEAADVEEDELPVVGSYENLKKLLAKEMQQRHLYGMVRAEAETAVVAAPAAGAPAPAQDTTSAKSADYSTTNTQVQGVDEADLVKTDGTYLYQATSEQIRIVQAVPANEIKVASRIDYAGGKFQPLELYVDDYRLVVIGQSYETLATKVSAAPSAKKIARRTYDQQMVKAKVYDITNKQQPRLTRELDVEGHYLSSRKIGSSLYLVANHYIDTYGVMEDQAEPAPIYRDRAQGEEYQRMPFSEIRYFPESLAPNYLMVAGINLDDAMQKMSVHSYLGGGENMYASAENLYVAVSEHKADAPVKIFQSSSFAPAPLEEKINTTLYRFALKNGTLSFSAKGSVPGTILNQFSMDEHGGYLRIATTSGNIWRTDEGTSKNNLYVLDDELNIHGKLEGIAPGERIYSARFIGDRAYMVTFKTVDPLFVIDLKKPNAPAILGALKIPGYSDYLHPYDENHLIGFGKEAEAMKDMAYYQGMKIALFDVTDVTKPIEKFKTVIGDRGTDSELLHDHKALLFSKEKELLAFPVTVHELTKQQKAQNDIREYGHFTFQGAYLYQLNLQKGFVLKDTISHLNEEDLRKSGDYWYGSDKNIRRILTIGDTLYTVSDSIVQAQKLSSNHPLGTLALTK</sequence>
<keyword evidence="1" id="KW-0732">Signal</keyword>
<comment type="caution">
    <text evidence="2">The sequence shown here is derived from an EMBL/GenBank/DDBJ whole genome shotgun (WGS) entry which is preliminary data.</text>
</comment>
<keyword evidence="3" id="KW-1185">Reference proteome</keyword>
<evidence type="ECO:0000313" key="3">
    <source>
        <dbReference type="Proteomes" id="UP000282028"/>
    </source>
</evidence>
<protein>
    <recommendedName>
        <fullName evidence="4">Copper amine oxidase-like N-terminal domain-containing protein</fullName>
    </recommendedName>
</protein>
<feature type="chain" id="PRO_5018121790" description="Copper amine oxidase-like N-terminal domain-containing protein" evidence="1">
    <location>
        <begin position="24"/>
        <end position="658"/>
    </location>
</feature>
<dbReference type="AlphaFoldDB" id="A0A3M8BV47"/>